<comment type="caution">
    <text evidence="2">The sequence shown here is derived from an EMBL/GenBank/DDBJ whole genome shotgun (WGS) entry which is preliminary data.</text>
</comment>
<accession>A0ABX1C795</accession>
<gene>
    <name evidence="2" type="ORF">HCN52_08805</name>
</gene>
<dbReference type="Gene3D" id="2.30.40.10">
    <property type="entry name" value="Urease, subunit C, domain 1"/>
    <property type="match status" value="1"/>
</dbReference>
<organism evidence="2 3">
    <name type="scientific">Streptomyces bohaiensis</name>
    <dbReference type="NCBI Taxonomy" id="1431344"/>
    <lineage>
        <taxon>Bacteria</taxon>
        <taxon>Bacillati</taxon>
        <taxon>Actinomycetota</taxon>
        <taxon>Actinomycetes</taxon>
        <taxon>Kitasatosporales</taxon>
        <taxon>Streptomycetaceae</taxon>
        <taxon>Streptomyces</taxon>
    </lineage>
</organism>
<dbReference type="EMBL" id="JAAVJC010000050">
    <property type="protein sequence ID" value="NJQ15044.1"/>
    <property type="molecule type" value="Genomic_DNA"/>
</dbReference>
<dbReference type="PANTHER" id="PTHR43135:SF4">
    <property type="entry name" value="AMIDOHYDROLASE-RELATED DOMAIN-CONTAINING PROTEIN"/>
    <property type="match status" value="1"/>
</dbReference>
<dbReference type="InterPro" id="IPR006680">
    <property type="entry name" value="Amidohydro-rel"/>
</dbReference>
<dbReference type="SUPFAM" id="SSF51556">
    <property type="entry name" value="Metallo-dependent hydrolases"/>
    <property type="match status" value="1"/>
</dbReference>
<feature type="domain" description="Amidohydrolase-related" evidence="1">
    <location>
        <begin position="136"/>
        <end position="347"/>
    </location>
</feature>
<proteinExistence type="predicted"/>
<dbReference type="PANTHER" id="PTHR43135">
    <property type="entry name" value="ALPHA-D-RIBOSE 1-METHYLPHOSPHONATE 5-TRIPHOSPHATE DIPHOSPHATASE"/>
    <property type="match status" value="1"/>
</dbReference>
<dbReference type="Proteomes" id="UP000727056">
    <property type="component" value="Unassembled WGS sequence"/>
</dbReference>
<dbReference type="Gene3D" id="3.20.20.140">
    <property type="entry name" value="Metal-dependent hydrolases"/>
    <property type="match status" value="1"/>
</dbReference>
<evidence type="ECO:0000313" key="3">
    <source>
        <dbReference type="Proteomes" id="UP000727056"/>
    </source>
</evidence>
<dbReference type="InterPro" id="IPR032466">
    <property type="entry name" value="Metal_Hydrolase"/>
</dbReference>
<keyword evidence="3" id="KW-1185">Reference proteome</keyword>
<dbReference type="InterPro" id="IPR051781">
    <property type="entry name" value="Metallo-dep_Hydrolase"/>
</dbReference>
<sequence length="354" mass="37481">MTVVRIRGRALPDGEPVDLRSDGDRWATGPAPGAETVIEGWLLPGLVDAHTHPGIAEGNGAPFDTDLLRADLNRHLDAGVTAVRVPGLPEDPPSWFGTDPALPRGWWAGRWITQHGQYFDGWARRLDHAQMAEAAAEQARRSGWVKVVADWVHEGNAIPVDVLTAMVEAVHAAGGRIAVHSMHESGCAAAVEAGVDSLEHGMGLDPRLLARMAAQGTALTPTLTMVQAPAEDIRAHAPHGAPRDWYLQGADAHPELVVRAVEAGVTLLAGTDSRPHGRIADEIHSLVRAGVRPHDALAAASWAARSWLGLPGLVPGAPADAVVYDTDPRTDLSVLDRPAAVVLRGAVVRTAVPR</sequence>
<protein>
    <submittedName>
        <fullName evidence="2">Amidohydrolase family protein</fullName>
    </submittedName>
</protein>
<reference evidence="2 3" key="1">
    <citation type="submission" date="2020-03" db="EMBL/GenBank/DDBJ databases">
        <title>Draft genome of Streptomyces sp. ventii, isolated from the Axial Seamount in the Pacific Ocean, and resequencing of the two type strains Streptomyces lonarensis strain NCL 716 and Streptomyces bohaiensis strain 11A07.</title>
        <authorList>
            <person name="Loughran R.M."/>
            <person name="Pfannmuller K.M."/>
            <person name="Wasson B.J."/>
            <person name="Deadmond M.C."/>
            <person name="Paddock B.E."/>
            <person name="Koyack M.J."/>
            <person name="Gallegos D.A."/>
            <person name="Mitchell E.A."/>
            <person name="Ushijima B."/>
            <person name="Saw J.H."/>
            <person name="Mcphail K.L."/>
            <person name="Videau P."/>
        </authorList>
    </citation>
    <scope>NUCLEOTIDE SEQUENCE [LARGE SCALE GENOMIC DNA]</scope>
    <source>
        <strain evidence="2 3">11A07</strain>
    </source>
</reference>
<dbReference type="RefSeq" id="WP_168087824.1">
    <property type="nucleotide sequence ID" value="NZ_BHZH01000078.1"/>
</dbReference>
<dbReference type="InterPro" id="IPR011059">
    <property type="entry name" value="Metal-dep_hydrolase_composite"/>
</dbReference>
<dbReference type="Pfam" id="PF01979">
    <property type="entry name" value="Amidohydro_1"/>
    <property type="match status" value="1"/>
</dbReference>
<name>A0ABX1C795_9ACTN</name>
<evidence type="ECO:0000313" key="2">
    <source>
        <dbReference type="EMBL" id="NJQ15044.1"/>
    </source>
</evidence>
<evidence type="ECO:0000259" key="1">
    <source>
        <dbReference type="Pfam" id="PF01979"/>
    </source>
</evidence>